<dbReference type="SMART" id="SM00248">
    <property type="entry name" value="ANK"/>
    <property type="match status" value="5"/>
</dbReference>
<feature type="repeat" description="ANK" evidence="1">
    <location>
        <begin position="232"/>
        <end position="264"/>
    </location>
</feature>
<dbReference type="Gene3D" id="1.25.40.20">
    <property type="entry name" value="Ankyrin repeat-containing domain"/>
    <property type="match status" value="2"/>
</dbReference>
<protein>
    <submittedName>
        <fullName evidence="2">Ankyrin repeat-containing protein</fullName>
    </submittedName>
</protein>
<reference evidence="2 3" key="1">
    <citation type="journal article" date="2020" name="Nat. Commun.">
        <title>Genome of Tripterygium wilfordii and identification of cytochrome P450 involved in triptolide biosynthesis.</title>
        <authorList>
            <person name="Tu L."/>
            <person name="Su P."/>
            <person name="Zhang Z."/>
            <person name="Gao L."/>
            <person name="Wang J."/>
            <person name="Hu T."/>
            <person name="Zhou J."/>
            <person name="Zhang Y."/>
            <person name="Zhao Y."/>
            <person name="Liu Y."/>
            <person name="Song Y."/>
            <person name="Tong Y."/>
            <person name="Lu Y."/>
            <person name="Yang J."/>
            <person name="Xu C."/>
            <person name="Jia M."/>
            <person name="Peters R.J."/>
            <person name="Huang L."/>
            <person name="Gao W."/>
        </authorList>
    </citation>
    <scope>NUCLEOTIDE SEQUENCE [LARGE SCALE GENOMIC DNA]</scope>
    <source>
        <strain evidence="3">cv. XIE 37</strain>
        <tissue evidence="2">Leaf</tissue>
    </source>
</reference>
<dbReference type="PANTHER" id="PTHR24177:SF292">
    <property type="entry name" value="ANKYRIN REPEAT FAMILY PROTEIN-RELATED"/>
    <property type="match status" value="1"/>
</dbReference>
<gene>
    <name evidence="2" type="ORF">HS088_TW09G00412</name>
</gene>
<dbReference type="PANTHER" id="PTHR24177">
    <property type="entry name" value="CASKIN"/>
    <property type="match status" value="1"/>
</dbReference>
<dbReference type="InterPro" id="IPR002110">
    <property type="entry name" value="Ankyrin_rpt"/>
</dbReference>
<dbReference type="SUPFAM" id="SSF48403">
    <property type="entry name" value="Ankyrin repeat"/>
    <property type="match status" value="1"/>
</dbReference>
<accession>A0A7J7D7P6</accession>
<evidence type="ECO:0000256" key="1">
    <source>
        <dbReference type="PROSITE-ProRule" id="PRU00023"/>
    </source>
</evidence>
<dbReference type="Pfam" id="PF12796">
    <property type="entry name" value="Ank_2"/>
    <property type="match status" value="1"/>
</dbReference>
<proteinExistence type="predicted"/>
<comment type="caution">
    <text evidence="2">The sequence shown here is derived from an EMBL/GenBank/DDBJ whole genome shotgun (WGS) entry which is preliminary data.</text>
</comment>
<evidence type="ECO:0000313" key="3">
    <source>
        <dbReference type="Proteomes" id="UP000593562"/>
    </source>
</evidence>
<keyword evidence="1" id="KW-0040">ANK repeat</keyword>
<dbReference type="EMBL" id="JAAARO010000009">
    <property type="protein sequence ID" value="KAF5742367.1"/>
    <property type="molecule type" value="Genomic_DNA"/>
</dbReference>
<dbReference type="InParanoid" id="A0A7J7D7P6"/>
<dbReference type="AlphaFoldDB" id="A0A7J7D7P6"/>
<dbReference type="Proteomes" id="UP000593562">
    <property type="component" value="Unassembled WGS sequence"/>
</dbReference>
<keyword evidence="3" id="KW-1185">Reference proteome</keyword>
<organism evidence="2 3">
    <name type="scientific">Tripterygium wilfordii</name>
    <name type="common">Thunder God vine</name>
    <dbReference type="NCBI Taxonomy" id="458696"/>
    <lineage>
        <taxon>Eukaryota</taxon>
        <taxon>Viridiplantae</taxon>
        <taxon>Streptophyta</taxon>
        <taxon>Embryophyta</taxon>
        <taxon>Tracheophyta</taxon>
        <taxon>Spermatophyta</taxon>
        <taxon>Magnoliopsida</taxon>
        <taxon>eudicotyledons</taxon>
        <taxon>Gunneridae</taxon>
        <taxon>Pentapetalae</taxon>
        <taxon>rosids</taxon>
        <taxon>fabids</taxon>
        <taxon>Celastrales</taxon>
        <taxon>Celastraceae</taxon>
        <taxon>Tripterygium</taxon>
    </lineage>
</organism>
<evidence type="ECO:0000313" key="2">
    <source>
        <dbReference type="EMBL" id="KAF5742367.1"/>
    </source>
</evidence>
<dbReference type="GO" id="GO:0016020">
    <property type="term" value="C:membrane"/>
    <property type="evidence" value="ECO:0007669"/>
    <property type="project" value="TreeGrafter"/>
</dbReference>
<sequence>MSQVKLDRNPSILSCFPERFSVAGVQNSPQSSSNGSYLHDLSRPMTFVPQIPVDKHLVMKHQMLPRRTSSFGAMPLPSPPTDRKSSTIAAPPVAVDIPNKFESGPLPVPPPPLPSFLTVRNKTTSRLTLYAPLYQAAMKGDWEKANEFLRSHPGAVNVRITKEMDTVLHIAAGAKQTKFVEEVVKRMSIADLALRNKYNNTALCYAAASGVTKMAEMMVSKNGELLGIRNNKGVTPLYIAALFGHRDMVWYLYSVISDVDFTKEDSVGLLFATIKTDLFDVALSIIQKQPELAIHRDSNGETPLHFLARKPSVFASKSGLGAWQRFIYPWIYAEVPTNSHCPESIFQLHNCQPNQAAISLVGKLFRAIQVIVPGTKVLSEKKLMHIQALGLVKLLWEQVLLLDDAQVTEIITSPSNPLFTAAELGILEFITELIPSYPGLIWKVNEQSQSIFHIAVLQRQEKVFNLIHEIGAHKDMITSYKGINNHNILHLAGKLAPMDRLNIVSGAALQMQRELLWFKVLTTFIFPI</sequence>
<dbReference type="PROSITE" id="PS50088">
    <property type="entry name" value="ANK_REPEAT"/>
    <property type="match status" value="1"/>
</dbReference>
<dbReference type="InterPro" id="IPR036770">
    <property type="entry name" value="Ankyrin_rpt-contain_sf"/>
</dbReference>
<name>A0A7J7D7P6_TRIWF</name>